<evidence type="ECO:0000313" key="1">
    <source>
        <dbReference type="EMBL" id="AEP09960.1"/>
    </source>
</evidence>
<dbReference type="Proteomes" id="UP000009286">
    <property type="component" value="Chromosome"/>
</dbReference>
<name>G2KQN2_MICAA</name>
<gene>
    <name evidence="1" type="ordered locus">MICA_1647</name>
</gene>
<proteinExistence type="predicted"/>
<protein>
    <submittedName>
        <fullName evidence="1">Uncharacterized protein</fullName>
    </submittedName>
</protein>
<accession>G2KQN2</accession>
<dbReference type="EMBL" id="CP002382">
    <property type="protein sequence ID" value="AEP09960.1"/>
    <property type="molecule type" value="Genomic_DNA"/>
</dbReference>
<dbReference type="KEGG" id="mai:MICA_1647"/>
<reference evidence="1 2" key="1">
    <citation type="journal article" date="2011" name="BMC Genomics">
        <title>Genomic insights into an obligate epibiotic bacterial predator: Micavibrio aeruginosavorus ARL-13.</title>
        <authorList>
            <person name="Wang Z."/>
            <person name="Kadouri D."/>
            <person name="Wu M."/>
        </authorList>
    </citation>
    <scope>NUCLEOTIDE SEQUENCE [LARGE SCALE GENOMIC DNA]</scope>
    <source>
        <strain evidence="1 2">ARL-13</strain>
    </source>
</reference>
<dbReference type="HOGENOM" id="CLU_1314229_0_0_5"/>
<dbReference type="RefSeq" id="WP_014103183.1">
    <property type="nucleotide sequence ID" value="NC_016026.1"/>
</dbReference>
<evidence type="ECO:0000313" key="2">
    <source>
        <dbReference type="Proteomes" id="UP000009286"/>
    </source>
</evidence>
<dbReference type="AlphaFoldDB" id="G2KQN2"/>
<dbReference type="OrthoDB" id="9819857at2"/>
<keyword evidence="2" id="KW-1185">Reference proteome</keyword>
<sequence length="209" mass="22899">MTDYKRGGSRLVALNVDVDGGFLTEQGYTAMRDQLDTLRRHHPQAFDDLNKLAKSWRDRSGETLPADRLQALDKALQDTGLPRDASVMKVLSDYAAHGFQKDYHPGFMKNANGRPFMPSIFNATAQNVQSFAANHPDFVEPLRKIVSGGDAALVVSPANMFADKRLGQQFASALREHHLLTDRAGGIALQVQAVAPEVFRNQGPVAGRG</sequence>
<organism evidence="1 2">
    <name type="scientific">Micavibrio aeruginosavorus (strain ARL-13)</name>
    <dbReference type="NCBI Taxonomy" id="856793"/>
    <lineage>
        <taxon>Bacteria</taxon>
        <taxon>Pseudomonadati</taxon>
        <taxon>Bdellovibrionota</taxon>
        <taxon>Bdellovibrionia</taxon>
        <taxon>Bdellovibrionales</taxon>
        <taxon>Pseudobdellovibrionaceae</taxon>
        <taxon>Micavibrio</taxon>
    </lineage>
</organism>